<evidence type="ECO:0000256" key="11">
    <source>
        <dbReference type="RuleBase" id="RU004136"/>
    </source>
</evidence>
<dbReference type="Gene3D" id="3.40.1190.10">
    <property type="entry name" value="Mur-like, catalytic domain"/>
    <property type="match status" value="1"/>
</dbReference>
<reference evidence="15 16" key="1">
    <citation type="submission" date="2019-03" db="EMBL/GenBank/DDBJ databases">
        <title>Genomic Encyclopedia of Type Strains, Phase IV (KMG-IV): sequencing the most valuable type-strain genomes for metagenomic binning, comparative biology and taxonomic classification.</title>
        <authorList>
            <person name="Goeker M."/>
        </authorList>
    </citation>
    <scope>NUCLEOTIDE SEQUENCE [LARGE SCALE GENOMIC DNA]</scope>
    <source>
        <strain evidence="15 16">DSM 21944</strain>
    </source>
</reference>
<dbReference type="PANTHER" id="PTHR43024">
    <property type="entry name" value="UDP-N-ACETYLMURAMOYL-TRIPEPTIDE--D-ALANYL-D-ALANINE LIGASE"/>
    <property type="match status" value="1"/>
</dbReference>
<dbReference type="AlphaFoldDB" id="A0A4R3LHP6"/>
<keyword evidence="7 10" id="KW-0573">Peptidoglycan synthesis</keyword>
<keyword evidence="2 10" id="KW-0436">Ligase</keyword>
<dbReference type="InterPro" id="IPR051046">
    <property type="entry name" value="MurCDEF_CellWall_CoF430Synth"/>
</dbReference>
<comment type="pathway">
    <text evidence="10 11">Cell wall biogenesis; peptidoglycan biosynthesis.</text>
</comment>
<keyword evidence="8 10" id="KW-0131">Cell cycle</keyword>
<dbReference type="GO" id="GO:0008766">
    <property type="term" value="F:UDP-N-acetylmuramoylalanyl-D-glutamyl-2,6-diaminopimelate-D-alanyl-D-alanine ligase activity"/>
    <property type="evidence" value="ECO:0007669"/>
    <property type="project" value="RHEA"/>
</dbReference>
<dbReference type="InterPro" id="IPR036565">
    <property type="entry name" value="Mur-like_cat_sf"/>
</dbReference>
<evidence type="ECO:0000256" key="7">
    <source>
        <dbReference type="ARBA" id="ARBA00022984"/>
    </source>
</evidence>
<evidence type="ECO:0000256" key="1">
    <source>
        <dbReference type="ARBA" id="ARBA00022490"/>
    </source>
</evidence>
<comment type="subcellular location">
    <subcellularLocation>
        <location evidence="10 11">Cytoplasm</location>
    </subcellularLocation>
</comment>
<dbReference type="Gene3D" id="3.90.190.20">
    <property type="entry name" value="Mur ligase, C-terminal domain"/>
    <property type="match status" value="1"/>
</dbReference>
<sequence>MLSAQLTELALWCGGRVHGGDVHIEGVSNDTRQLRPGMLYVALRGERVDGHDLLQQARAAGAAAALVGRAVDSVDLPQLVVADPLHALGELASRHRDRMPARVVGITGSNGKTTVKTLAASILSQVAPTHANPGNRNNEIGLPLAVLDFTPEHRFAVLEMGAGKPGDIAYLAQIAQPEVALVNNIACAHLERMGSLDGVADTKGMIYEGLPAEGAAIINADDAFAEAFARRVSARRILRFGLDAEDVDIRATGIELGETSRFTLHTPAGPIAVELPLPGRHNIGNALAAAAVAVALDVPLSAIRDGLGAASGVAGRFRLLQQPGGYALVDDTYNANPGSVAAAIRTLVTLPGEPWLVLGDMGELGPDSEALHAGTGSLARQAGIARLFTVGTLSRAASEAFGADGRHFDNRDALVAVLRESLKPGVICLVKGSRSAGMEQVLAELTTGGREHAA</sequence>
<dbReference type="Pfam" id="PF02875">
    <property type="entry name" value="Mur_ligase_C"/>
    <property type="match status" value="1"/>
</dbReference>
<dbReference type="Gene3D" id="3.40.1390.10">
    <property type="entry name" value="MurE/MurF, N-terminal domain"/>
    <property type="match status" value="1"/>
</dbReference>
<dbReference type="InterPro" id="IPR000713">
    <property type="entry name" value="Mur_ligase_N"/>
</dbReference>
<evidence type="ECO:0000313" key="15">
    <source>
        <dbReference type="EMBL" id="TCS97964.1"/>
    </source>
</evidence>
<dbReference type="PANTHER" id="PTHR43024:SF1">
    <property type="entry name" value="UDP-N-ACETYLMURAMOYL-TRIPEPTIDE--D-ALANYL-D-ALANINE LIGASE"/>
    <property type="match status" value="1"/>
</dbReference>
<keyword evidence="1 10" id="KW-0963">Cytoplasm</keyword>
<feature type="binding site" evidence="10">
    <location>
        <begin position="108"/>
        <end position="114"/>
    </location>
    <ligand>
        <name>ATP</name>
        <dbReference type="ChEBI" id="CHEBI:30616"/>
    </ligand>
</feature>
<dbReference type="InterPro" id="IPR013221">
    <property type="entry name" value="Mur_ligase_cen"/>
</dbReference>
<dbReference type="GO" id="GO:0051301">
    <property type="term" value="P:cell division"/>
    <property type="evidence" value="ECO:0007669"/>
    <property type="project" value="UniProtKB-KW"/>
</dbReference>
<evidence type="ECO:0000259" key="13">
    <source>
        <dbReference type="Pfam" id="PF02875"/>
    </source>
</evidence>
<feature type="domain" description="Mur ligase C-terminal" evidence="13">
    <location>
        <begin position="315"/>
        <end position="434"/>
    </location>
</feature>
<dbReference type="Pfam" id="PF01225">
    <property type="entry name" value="Mur_ligase"/>
    <property type="match status" value="1"/>
</dbReference>
<evidence type="ECO:0000256" key="10">
    <source>
        <dbReference type="HAMAP-Rule" id="MF_02019"/>
    </source>
</evidence>
<feature type="domain" description="Mur ligase central" evidence="14">
    <location>
        <begin position="106"/>
        <end position="293"/>
    </location>
</feature>
<dbReference type="Proteomes" id="UP000294599">
    <property type="component" value="Unassembled WGS sequence"/>
</dbReference>
<gene>
    <name evidence="10" type="primary">murF</name>
    <name evidence="15" type="ORF">EDC25_11025</name>
</gene>
<evidence type="ECO:0000256" key="9">
    <source>
        <dbReference type="ARBA" id="ARBA00023316"/>
    </source>
</evidence>
<evidence type="ECO:0000256" key="2">
    <source>
        <dbReference type="ARBA" id="ARBA00022598"/>
    </source>
</evidence>
<keyword evidence="6 10" id="KW-0133">Cell shape</keyword>
<evidence type="ECO:0000256" key="4">
    <source>
        <dbReference type="ARBA" id="ARBA00022741"/>
    </source>
</evidence>
<accession>A0A4R3LHP6</accession>
<comment type="function">
    <text evidence="10 11">Involved in cell wall formation. Catalyzes the final step in the synthesis of UDP-N-acetylmuramoyl-pentapeptide, the precursor of murein.</text>
</comment>
<dbReference type="InterPro" id="IPR004101">
    <property type="entry name" value="Mur_ligase_C"/>
</dbReference>
<dbReference type="Pfam" id="PF08245">
    <property type="entry name" value="Mur_ligase_M"/>
    <property type="match status" value="1"/>
</dbReference>
<keyword evidence="3 10" id="KW-0132">Cell division</keyword>
<dbReference type="SUPFAM" id="SSF53244">
    <property type="entry name" value="MurD-like peptide ligases, peptide-binding domain"/>
    <property type="match status" value="1"/>
</dbReference>
<keyword evidence="4 10" id="KW-0547">Nucleotide-binding</keyword>
<dbReference type="InterPro" id="IPR036615">
    <property type="entry name" value="Mur_ligase_C_dom_sf"/>
</dbReference>
<comment type="catalytic activity">
    <reaction evidence="10 11">
        <text>D-alanyl-D-alanine + UDP-N-acetyl-alpha-D-muramoyl-L-alanyl-gamma-D-glutamyl-meso-2,6-diaminopimelate + ATP = UDP-N-acetyl-alpha-D-muramoyl-L-alanyl-gamma-D-glutamyl-meso-2,6-diaminopimeloyl-D-alanyl-D-alanine + ADP + phosphate + H(+)</text>
        <dbReference type="Rhea" id="RHEA:28374"/>
        <dbReference type="ChEBI" id="CHEBI:15378"/>
        <dbReference type="ChEBI" id="CHEBI:30616"/>
        <dbReference type="ChEBI" id="CHEBI:43474"/>
        <dbReference type="ChEBI" id="CHEBI:57822"/>
        <dbReference type="ChEBI" id="CHEBI:61386"/>
        <dbReference type="ChEBI" id="CHEBI:83905"/>
        <dbReference type="ChEBI" id="CHEBI:456216"/>
        <dbReference type="EC" id="6.3.2.10"/>
    </reaction>
</comment>
<dbReference type="SUPFAM" id="SSF53623">
    <property type="entry name" value="MurD-like peptide ligases, catalytic domain"/>
    <property type="match status" value="1"/>
</dbReference>
<dbReference type="UniPathway" id="UPA00219"/>
<keyword evidence="5 10" id="KW-0067">ATP-binding</keyword>
<name>A0A4R3LHP6_9GAMM</name>
<dbReference type="GO" id="GO:0008360">
    <property type="term" value="P:regulation of cell shape"/>
    <property type="evidence" value="ECO:0007669"/>
    <property type="project" value="UniProtKB-KW"/>
</dbReference>
<evidence type="ECO:0000259" key="12">
    <source>
        <dbReference type="Pfam" id="PF01225"/>
    </source>
</evidence>
<dbReference type="GO" id="GO:0005524">
    <property type="term" value="F:ATP binding"/>
    <property type="evidence" value="ECO:0007669"/>
    <property type="project" value="UniProtKB-UniRule"/>
</dbReference>
<dbReference type="InterPro" id="IPR005863">
    <property type="entry name" value="UDP-N-AcMur_synth"/>
</dbReference>
<evidence type="ECO:0000259" key="14">
    <source>
        <dbReference type="Pfam" id="PF08245"/>
    </source>
</evidence>
<evidence type="ECO:0000256" key="5">
    <source>
        <dbReference type="ARBA" id="ARBA00022840"/>
    </source>
</evidence>
<feature type="domain" description="Mur ligase N-terminal catalytic" evidence="12">
    <location>
        <begin position="23"/>
        <end position="95"/>
    </location>
</feature>
<comment type="similarity">
    <text evidence="10">Belongs to the MurCDEF family. MurF subfamily.</text>
</comment>
<dbReference type="NCBIfam" id="TIGR01143">
    <property type="entry name" value="murF"/>
    <property type="match status" value="1"/>
</dbReference>
<dbReference type="GO" id="GO:0047480">
    <property type="term" value="F:UDP-N-acetylmuramoyl-tripeptide-D-alanyl-D-alanine ligase activity"/>
    <property type="evidence" value="ECO:0007669"/>
    <property type="project" value="UniProtKB-UniRule"/>
</dbReference>
<dbReference type="SUPFAM" id="SSF63418">
    <property type="entry name" value="MurE/MurF N-terminal domain"/>
    <property type="match status" value="1"/>
</dbReference>
<evidence type="ECO:0000256" key="8">
    <source>
        <dbReference type="ARBA" id="ARBA00023306"/>
    </source>
</evidence>
<dbReference type="RefSeq" id="WP_123522554.1">
    <property type="nucleotide sequence ID" value="NZ_JBHLWF010000033.1"/>
</dbReference>
<evidence type="ECO:0000256" key="3">
    <source>
        <dbReference type="ARBA" id="ARBA00022618"/>
    </source>
</evidence>
<dbReference type="GO" id="GO:0009252">
    <property type="term" value="P:peptidoglycan biosynthetic process"/>
    <property type="evidence" value="ECO:0007669"/>
    <property type="project" value="UniProtKB-UniRule"/>
</dbReference>
<comment type="caution">
    <text evidence="15">The sequence shown here is derived from an EMBL/GenBank/DDBJ whole genome shotgun (WGS) entry which is preliminary data.</text>
</comment>
<dbReference type="GO" id="GO:0005737">
    <property type="term" value="C:cytoplasm"/>
    <property type="evidence" value="ECO:0007669"/>
    <property type="project" value="UniProtKB-SubCell"/>
</dbReference>
<dbReference type="EC" id="6.3.2.10" evidence="10 11"/>
<dbReference type="EMBL" id="SMAF01000010">
    <property type="protein sequence ID" value="TCS97964.1"/>
    <property type="molecule type" value="Genomic_DNA"/>
</dbReference>
<evidence type="ECO:0000313" key="16">
    <source>
        <dbReference type="Proteomes" id="UP000294599"/>
    </source>
</evidence>
<dbReference type="GO" id="GO:0071555">
    <property type="term" value="P:cell wall organization"/>
    <property type="evidence" value="ECO:0007669"/>
    <property type="project" value="UniProtKB-KW"/>
</dbReference>
<dbReference type="InterPro" id="IPR035911">
    <property type="entry name" value="MurE/MurF_N"/>
</dbReference>
<proteinExistence type="inferred from homology"/>
<keyword evidence="9 10" id="KW-0961">Cell wall biogenesis/degradation</keyword>
<organism evidence="15 16">
    <name type="scientific">Pseudofulvimonas gallinarii</name>
    <dbReference type="NCBI Taxonomy" id="634155"/>
    <lineage>
        <taxon>Bacteria</taxon>
        <taxon>Pseudomonadati</taxon>
        <taxon>Pseudomonadota</taxon>
        <taxon>Gammaproteobacteria</taxon>
        <taxon>Lysobacterales</taxon>
        <taxon>Rhodanobacteraceae</taxon>
        <taxon>Pseudofulvimonas</taxon>
    </lineage>
</organism>
<evidence type="ECO:0000256" key="6">
    <source>
        <dbReference type="ARBA" id="ARBA00022960"/>
    </source>
</evidence>
<keyword evidence="16" id="KW-1185">Reference proteome</keyword>
<dbReference type="OrthoDB" id="9801978at2"/>
<protein>
    <recommendedName>
        <fullName evidence="10 11">UDP-N-acetylmuramoyl-tripeptide--D-alanyl-D-alanine ligase</fullName>
        <ecNumber evidence="10 11">6.3.2.10</ecNumber>
    </recommendedName>
    <alternativeName>
        <fullName evidence="10">D-alanyl-D-alanine-adding enzyme</fullName>
    </alternativeName>
</protein>
<dbReference type="HAMAP" id="MF_02019">
    <property type="entry name" value="MurF"/>
    <property type="match status" value="1"/>
</dbReference>